<feature type="signal peptide" evidence="1">
    <location>
        <begin position="1"/>
        <end position="18"/>
    </location>
</feature>
<keyword evidence="1" id="KW-0732">Signal</keyword>
<reference evidence="2 3" key="1">
    <citation type="submission" date="2010-10" db="EMBL/GenBank/DDBJ databases">
        <authorList>
            <person name="Muzny D."/>
            <person name="Qin X."/>
            <person name="Deng J."/>
            <person name="Jiang H."/>
            <person name="Liu Y."/>
            <person name="Qu J."/>
            <person name="Song X.-Z."/>
            <person name="Zhang L."/>
            <person name="Thornton R."/>
            <person name="Coyle M."/>
            <person name="Francisco L."/>
            <person name="Jackson L."/>
            <person name="Javaid M."/>
            <person name="Korchina V."/>
            <person name="Kovar C."/>
            <person name="Mata R."/>
            <person name="Mathew T."/>
            <person name="Ngo R."/>
            <person name="Nguyen L."/>
            <person name="Nguyen N."/>
            <person name="Okwuonu G."/>
            <person name="Ongeri F."/>
            <person name="Pham C."/>
            <person name="Simmons D."/>
            <person name="Wilczek-Boney K."/>
            <person name="Hale W."/>
            <person name="Jakkamsetti A."/>
            <person name="Pham P."/>
            <person name="Ruth R."/>
            <person name="San Lucas F."/>
            <person name="Warren J."/>
            <person name="Zhang J."/>
            <person name="Zhao Z."/>
            <person name="Zhou C."/>
            <person name="Zhu D."/>
            <person name="Lee S."/>
            <person name="Bess C."/>
            <person name="Blankenburg K."/>
            <person name="Forbes L."/>
            <person name="Fu Q."/>
            <person name="Gubbala S."/>
            <person name="Hirani K."/>
            <person name="Jayaseelan J.C."/>
            <person name="Lara F."/>
            <person name="Munidasa M."/>
            <person name="Palculict T."/>
            <person name="Patil S."/>
            <person name="Pu L.-L."/>
            <person name="Saada N."/>
            <person name="Tang L."/>
            <person name="Weissenberger G."/>
            <person name="Zhu Y."/>
            <person name="Hemphill L."/>
            <person name="Shang Y."/>
            <person name="Youmans B."/>
            <person name="Ayvaz T."/>
            <person name="Ross M."/>
            <person name="Santibanez J."/>
            <person name="Aqrawi P."/>
            <person name="Gross S."/>
            <person name="Joshi V."/>
            <person name="Fowler G."/>
            <person name="Nazareth L."/>
            <person name="Reid J."/>
            <person name="Worley K."/>
            <person name="Petrosino J."/>
            <person name="Highlander S."/>
            <person name="Gibbs R."/>
        </authorList>
    </citation>
    <scope>NUCLEOTIDE SEQUENCE [LARGE SCALE GENOMIC DNA]</scope>
    <source>
        <strain evidence="2 3">ATCC 33574</strain>
    </source>
</reference>
<evidence type="ECO:0008006" key="4">
    <source>
        <dbReference type="Google" id="ProtNLM"/>
    </source>
</evidence>
<evidence type="ECO:0000256" key="1">
    <source>
        <dbReference type="SAM" id="SignalP"/>
    </source>
</evidence>
<gene>
    <name evidence="2" type="ORF">HMPREF6485_0748</name>
</gene>
<organism evidence="2 3">
    <name type="scientific">Segatella buccae ATCC 33574</name>
    <dbReference type="NCBI Taxonomy" id="873513"/>
    <lineage>
        <taxon>Bacteria</taxon>
        <taxon>Pseudomonadati</taxon>
        <taxon>Bacteroidota</taxon>
        <taxon>Bacteroidia</taxon>
        <taxon>Bacteroidales</taxon>
        <taxon>Prevotellaceae</taxon>
        <taxon>Segatella</taxon>
    </lineage>
</organism>
<sequence length="200" mass="22018">MKNLKMLSMMFGCVAALCATFSSCTSDDGPKSLTKEEVQTAFLAVKGTHTGKIIYEAKNKDNVNDNADTLNISWEIATDSTLVVNNFPMKVIANYIADTDLKEAVSNMPDQNLECRIGFYKVSPAGFLINPKTPTASLTYGGKMRKYQLAFYVNSPFSFGAINSKNQLVMQVVAAAIYLDGKQTRHLSDKKPFVFVADKK</sequence>
<dbReference type="InterPro" id="IPR032293">
    <property type="entry name" value="DUF4840"/>
</dbReference>
<dbReference type="Proteomes" id="UP000003112">
    <property type="component" value="Unassembled WGS sequence"/>
</dbReference>
<dbReference type="PROSITE" id="PS51257">
    <property type="entry name" value="PROKAR_LIPOPROTEIN"/>
    <property type="match status" value="1"/>
</dbReference>
<evidence type="ECO:0000313" key="3">
    <source>
        <dbReference type="Proteomes" id="UP000003112"/>
    </source>
</evidence>
<accession>E6K535</accession>
<dbReference type="RefSeq" id="WP_004341987.1">
    <property type="nucleotide sequence ID" value="NZ_GL586311.1"/>
</dbReference>
<evidence type="ECO:0000313" key="2">
    <source>
        <dbReference type="EMBL" id="EFU31355.1"/>
    </source>
</evidence>
<dbReference type="STRING" id="873513.HMPREF6485_0748"/>
<dbReference type="AlphaFoldDB" id="E6K535"/>
<keyword evidence="3" id="KW-1185">Reference proteome</keyword>
<feature type="chain" id="PRO_5003205253" description="DUF4840 domain-containing protein" evidence="1">
    <location>
        <begin position="19"/>
        <end position="200"/>
    </location>
</feature>
<name>E6K535_9BACT</name>
<comment type="caution">
    <text evidence="2">The sequence shown here is derived from an EMBL/GenBank/DDBJ whole genome shotgun (WGS) entry which is preliminary data.</text>
</comment>
<proteinExistence type="predicted"/>
<dbReference type="HOGENOM" id="CLU_105854_0_0_10"/>
<dbReference type="Pfam" id="PF16128">
    <property type="entry name" value="DUF4840"/>
    <property type="match status" value="1"/>
</dbReference>
<dbReference type="GeneID" id="93535645"/>
<dbReference type="EMBL" id="AEPD01000015">
    <property type="protein sequence ID" value="EFU31355.1"/>
    <property type="molecule type" value="Genomic_DNA"/>
</dbReference>
<protein>
    <recommendedName>
        <fullName evidence="4">DUF4840 domain-containing protein</fullName>
    </recommendedName>
</protein>